<keyword evidence="3 6" id="KW-0812">Transmembrane</keyword>
<keyword evidence="6" id="KW-0813">Transport</keyword>
<keyword evidence="5 6" id="KW-0472">Membrane</keyword>
<comment type="caution">
    <text evidence="8">The sequence shown here is derived from an EMBL/GenBank/DDBJ whole genome shotgun (WGS) entry which is preliminary data.</text>
</comment>
<proteinExistence type="inferred from homology"/>
<evidence type="ECO:0000313" key="8">
    <source>
        <dbReference type="EMBL" id="PWJ31146.1"/>
    </source>
</evidence>
<feature type="transmembrane region" description="Helical" evidence="6">
    <location>
        <begin position="549"/>
        <end position="570"/>
    </location>
</feature>
<comment type="similarity">
    <text evidence="6">Belongs to the ABC-4 integral membrane protein family.</text>
</comment>
<evidence type="ECO:0000256" key="6">
    <source>
        <dbReference type="PIRNR" id="PIRNR018968"/>
    </source>
</evidence>
<feature type="transmembrane region" description="Helical" evidence="6">
    <location>
        <begin position="51"/>
        <end position="76"/>
    </location>
</feature>
<evidence type="ECO:0000313" key="9">
    <source>
        <dbReference type="Proteomes" id="UP000245845"/>
    </source>
</evidence>
<gene>
    <name evidence="8" type="ORF">A8806_1022</name>
</gene>
<dbReference type="PANTHER" id="PTHR46795">
    <property type="entry name" value="ABC TRANSPORTER PERMEASE-RELATED-RELATED"/>
    <property type="match status" value="1"/>
</dbReference>
<feature type="transmembrane region" description="Helical" evidence="6">
    <location>
        <begin position="108"/>
        <end position="138"/>
    </location>
</feature>
<reference evidence="8 9" key="1">
    <citation type="submission" date="2018-05" db="EMBL/GenBank/DDBJ databases">
        <title>The Hungate 1000. A catalogue of reference genomes from the rumen microbiome.</title>
        <authorList>
            <person name="Kelly W."/>
        </authorList>
    </citation>
    <scope>NUCLEOTIDE SEQUENCE [LARGE SCALE GENOMIC DNA]</scope>
    <source>
        <strain evidence="8 9">NLAE-zl-C242</strain>
    </source>
</reference>
<dbReference type="InterPro" id="IPR027022">
    <property type="entry name" value="ABC_permease_BceB-typ"/>
</dbReference>
<name>A0A2Y9BC65_9FIRM</name>
<dbReference type="PIRSF" id="PIRSF018968">
    <property type="entry name" value="ABC_permease_BceB"/>
    <property type="match status" value="1"/>
</dbReference>
<feature type="transmembrane region" description="Helical" evidence="6">
    <location>
        <begin position="641"/>
        <end position="661"/>
    </location>
</feature>
<dbReference type="AlphaFoldDB" id="A0A2Y9BC65"/>
<feature type="domain" description="ABC3 transporter permease C-terminal" evidence="7">
    <location>
        <begin position="60"/>
        <end position="180"/>
    </location>
</feature>
<accession>A0A2Y9BC65</accession>
<dbReference type="GO" id="GO:0005886">
    <property type="term" value="C:plasma membrane"/>
    <property type="evidence" value="ECO:0007669"/>
    <property type="project" value="UniProtKB-SubCell"/>
</dbReference>
<protein>
    <submittedName>
        <fullName evidence="8">FtsX-like permease family protein</fullName>
    </submittedName>
</protein>
<evidence type="ECO:0000256" key="4">
    <source>
        <dbReference type="ARBA" id="ARBA00022989"/>
    </source>
</evidence>
<dbReference type="Pfam" id="PF02687">
    <property type="entry name" value="FtsX"/>
    <property type="match status" value="1"/>
</dbReference>
<dbReference type="EMBL" id="QGDL01000002">
    <property type="protein sequence ID" value="PWJ31146.1"/>
    <property type="molecule type" value="Genomic_DNA"/>
</dbReference>
<feature type="transmembrane region" description="Helical" evidence="6">
    <location>
        <begin position="17"/>
        <end position="39"/>
    </location>
</feature>
<keyword evidence="4 6" id="KW-1133">Transmembrane helix</keyword>
<sequence length="678" mass="77946">MLSKLALRNAKRSFKDYFIYLITMIFITSLMFAFNSMIFSEDIQKISSEAGIMGMMIGLATFFIVLIIIWLIHYMIRFMAEKRSREFATYLLLGFHKKQVASLFFKETVILGTVSFLIGLIPGVFLQQVITTLIYAIVDTEYSLHLEFKAGTLLMTAAIFAGSYFLALIRNKKRFRKMNIRDMMYLDQQNEELNNGNKSGRQWMFFAAVLYMLFFSWMMVSGRFTDGNIYFMIIGLIVSVYFLYMGLSAFLIGYIRSGKNGVLKGANIFVLRQLASKVRTMQFTLGTLTVLFMVALLGSSHALMLNQFQTTQADVNWPFDIAVYNPDPGYDFSAENELIKKDSKISSELVYQIFEDHKSDFRKFMEKYYSDVLENSVANDSAYFKYDTYMKLSDYNTLREMAGYKKVSLEKNQYLIQIKSRLKDAGRRFSHTSLTISGNEYKCAGVYTEGFEQNGHNGADYLLVVPDQAADGMKPYYSLLAAQVKGSVQPDLTDKLLDLHDSGKSILDEDYYETDIDRGYGTDIMYVSNQHVYVREIETKSMKSLLSTIIFPLFYVGLVFLCVALTVLAVQQLSDSAKYKHRYSLLSKLGLREKEISCVILKQLFLYYLFPFITAIVISGGIVLYDSREFFKLATSQAPSWSYFGISILLFGGIYLIYFIATYVEFRRNIGVWEKNLR</sequence>
<keyword evidence="2 6" id="KW-1003">Cell membrane</keyword>
<evidence type="ECO:0000256" key="3">
    <source>
        <dbReference type="ARBA" id="ARBA00022692"/>
    </source>
</evidence>
<keyword evidence="9" id="KW-1185">Reference proteome</keyword>
<dbReference type="RefSeq" id="WP_109729871.1">
    <property type="nucleotide sequence ID" value="NZ_BAAACK010000006.1"/>
</dbReference>
<feature type="transmembrane region" description="Helical" evidence="6">
    <location>
        <begin position="203"/>
        <end position="224"/>
    </location>
</feature>
<dbReference type="InterPro" id="IPR003838">
    <property type="entry name" value="ABC3_permease_C"/>
</dbReference>
<evidence type="ECO:0000256" key="1">
    <source>
        <dbReference type="ARBA" id="ARBA00004651"/>
    </source>
</evidence>
<comment type="subcellular location">
    <subcellularLocation>
        <location evidence="1 6">Cell membrane</location>
        <topology evidence="1 6">Multi-pass membrane protein</topology>
    </subcellularLocation>
</comment>
<dbReference type="OrthoDB" id="9781780at2"/>
<dbReference type="GO" id="GO:0055085">
    <property type="term" value="P:transmembrane transport"/>
    <property type="evidence" value="ECO:0007669"/>
    <property type="project" value="UniProtKB-UniRule"/>
</dbReference>
<evidence type="ECO:0000256" key="2">
    <source>
        <dbReference type="ARBA" id="ARBA00022475"/>
    </source>
</evidence>
<feature type="transmembrane region" description="Helical" evidence="6">
    <location>
        <begin position="150"/>
        <end position="169"/>
    </location>
</feature>
<evidence type="ECO:0000256" key="5">
    <source>
        <dbReference type="ARBA" id="ARBA00023136"/>
    </source>
</evidence>
<dbReference type="PANTHER" id="PTHR46795:SF3">
    <property type="entry name" value="ABC TRANSPORTER PERMEASE"/>
    <property type="match status" value="1"/>
</dbReference>
<dbReference type="Proteomes" id="UP000245845">
    <property type="component" value="Unassembled WGS sequence"/>
</dbReference>
<organism evidence="8 9">
    <name type="scientific">Faecalicatena orotica</name>
    <dbReference type="NCBI Taxonomy" id="1544"/>
    <lineage>
        <taxon>Bacteria</taxon>
        <taxon>Bacillati</taxon>
        <taxon>Bacillota</taxon>
        <taxon>Clostridia</taxon>
        <taxon>Lachnospirales</taxon>
        <taxon>Lachnospiraceae</taxon>
        <taxon>Faecalicatena</taxon>
    </lineage>
</organism>
<dbReference type="InterPro" id="IPR052536">
    <property type="entry name" value="ABC-4_Integral_Memb_Prot"/>
</dbReference>
<feature type="transmembrane region" description="Helical" evidence="6">
    <location>
        <begin position="283"/>
        <end position="304"/>
    </location>
</feature>
<feature type="transmembrane region" description="Helical" evidence="6">
    <location>
        <begin position="230"/>
        <end position="255"/>
    </location>
</feature>
<feature type="transmembrane region" description="Helical" evidence="6">
    <location>
        <begin position="604"/>
        <end position="625"/>
    </location>
</feature>
<evidence type="ECO:0000259" key="7">
    <source>
        <dbReference type="Pfam" id="PF02687"/>
    </source>
</evidence>